<name>A0AAF0Q1L8_SOLVR</name>
<protein>
    <submittedName>
        <fullName evidence="2">Uncharacterized protein</fullName>
    </submittedName>
</protein>
<feature type="region of interest" description="Disordered" evidence="1">
    <location>
        <begin position="1"/>
        <end position="21"/>
    </location>
</feature>
<reference evidence="2" key="1">
    <citation type="submission" date="2023-08" db="EMBL/GenBank/DDBJ databases">
        <title>A de novo genome assembly of Solanum verrucosum Schlechtendal, a Mexican diploid species geographically isolated from the other diploid A-genome species in potato relatives.</title>
        <authorList>
            <person name="Hosaka K."/>
        </authorList>
    </citation>
    <scope>NUCLEOTIDE SEQUENCE</scope>
    <source>
        <tissue evidence="2">Young leaves</tissue>
    </source>
</reference>
<dbReference type="EMBL" id="CP133613">
    <property type="protein sequence ID" value="WMV14793.1"/>
    <property type="molecule type" value="Genomic_DNA"/>
</dbReference>
<gene>
    <name evidence="2" type="ORF">MTR67_008178</name>
</gene>
<sequence>MLCREHEQEVNDQPQRSKWSEDKSHCQNFSQWFATRALQEDVPDLIKQLSRGPNSIAKRYSGYLINGYRFHVRQRDARRKTQNSGVTLVASTTSFASSKDKNLIAADLTYYVEYEEEFEDESVDEFEDETENEYEDESELEDESKEEFEDDAP</sequence>
<dbReference type="AlphaFoldDB" id="A0AAF0Q1L8"/>
<evidence type="ECO:0000256" key="1">
    <source>
        <dbReference type="SAM" id="MobiDB-lite"/>
    </source>
</evidence>
<keyword evidence="3" id="KW-1185">Reference proteome</keyword>
<organism evidence="2 3">
    <name type="scientific">Solanum verrucosum</name>
    <dbReference type="NCBI Taxonomy" id="315347"/>
    <lineage>
        <taxon>Eukaryota</taxon>
        <taxon>Viridiplantae</taxon>
        <taxon>Streptophyta</taxon>
        <taxon>Embryophyta</taxon>
        <taxon>Tracheophyta</taxon>
        <taxon>Spermatophyta</taxon>
        <taxon>Magnoliopsida</taxon>
        <taxon>eudicotyledons</taxon>
        <taxon>Gunneridae</taxon>
        <taxon>Pentapetalae</taxon>
        <taxon>asterids</taxon>
        <taxon>lamiids</taxon>
        <taxon>Solanales</taxon>
        <taxon>Solanaceae</taxon>
        <taxon>Solanoideae</taxon>
        <taxon>Solaneae</taxon>
        <taxon>Solanum</taxon>
    </lineage>
</organism>
<proteinExistence type="predicted"/>
<accession>A0AAF0Q1L8</accession>
<evidence type="ECO:0000313" key="2">
    <source>
        <dbReference type="EMBL" id="WMV14793.1"/>
    </source>
</evidence>
<dbReference type="Proteomes" id="UP001234989">
    <property type="component" value="Chromosome 2"/>
</dbReference>
<dbReference type="PANTHER" id="PTHR48451">
    <property type="entry name" value="DUF4218 DOMAIN-CONTAINING PROTEIN"/>
    <property type="match status" value="1"/>
</dbReference>
<evidence type="ECO:0000313" key="3">
    <source>
        <dbReference type="Proteomes" id="UP001234989"/>
    </source>
</evidence>
<feature type="region of interest" description="Disordered" evidence="1">
    <location>
        <begin position="117"/>
        <end position="153"/>
    </location>
</feature>
<dbReference type="PANTHER" id="PTHR48451:SF1">
    <property type="entry name" value="DUF4218 DOMAIN-CONTAINING PROTEIN"/>
    <property type="match status" value="1"/>
</dbReference>